<keyword evidence="3 5" id="KW-0808">Transferase</keyword>
<feature type="active site" description="Proton acceptor" evidence="5">
    <location>
        <position position="308"/>
    </location>
</feature>
<dbReference type="Proteomes" id="UP000005307">
    <property type="component" value="Chromosome"/>
</dbReference>
<evidence type="ECO:0000256" key="5">
    <source>
        <dbReference type="HAMAP-Rule" id="MF_00295"/>
    </source>
</evidence>
<protein>
    <recommendedName>
        <fullName evidence="5">Homoserine O-acetyltransferase</fullName>
        <shortName evidence="5">HAT</shortName>
        <ecNumber evidence="5">2.3.1.31</ecNumber>
    </recommendedName>
    <alternativeName>
        <fullName evidence="5">Homoserine transacetylase</fullName>
        <shortName evidence="5">HTA</shortName>
    </alternativeName>
</protein>
<keyword evidence="7" id="KW-1185">Reference proteome</keyword>
<comment type="similarity">
    <text evidence="5">Belongs to the MetA family.</text>
</comment>
<name>M9R7C9_9RHOB</name>
<evidence type="ECO:0000256" key="1">
    <source>
        <dbReference type="ARBA" id="ARBA00022490"/>
    </source>
</evidence>
<dbReference type="InterPro" id="IPR005697">
    <property type="entry name" value="HST_MetA"/>
</dbReference>
<feature type="site" description="Important for substrate specificity" evidence="5">
    <location>
        <position position="266"/>
    </location>
</feature>
<dbReference type="InterPro" id="IPR033752">
    <property type="entry name" value="MetA_family"/>
</dbReference>
<comment type="caution">
    <text evidence="5">Lacks conserved residue(s) required for the propagation of feature annotation.</text>
</comment>
<comment type="subcellular location">
    <subcellularLocation>
        <location evidence="5">Cytoplasm</location>
    </subcellularLocation>
</comment>
<dbReference type="GO" id="GO:0004414">
    <property type="term" value="F:homoserine O-acetyltransferase activity"/>
    <property type="evidence" value="ECO:0007669"/>
    <property type="project" value="UniProtKB-EC"/>
</dbReference>
<reference evidence="6 7" key="1">
    <citation type="journal article" date="2013" name="PLoS ONE">
        <title>Poles Apart: Arctic and Antarctic Octadecabacter strains Share High Genome Plasticity and a New Type of Xanthorhodopsin.</title>
        <authorList>
            <person name="Vollmers J."/>
            <person name="Voget S."/>
            <person name="Dietrich S."/>
            <person name="Gollnow K."/>
            <person name="Smits M."/>
            <person name="Meyer K."/>
            <person name="Brinkhoff T."/>
            <person name="Simon M."/>
            <person name="Daniel R."/>
        </authorList>
    </citation>
    <scope>NUCLEOTIDE SEQUENCE [LARGE SCALE GENOMIC DNA]</scope>
    <source>
        <strain evidence="6 7">307</strain>
    </source>
</reference>
<dbReference type="AlphaFoldDB" id="M9R7C9"/>
<dbReference type="HAMAP" id="MF_00295">
    <property type="entry name" value="MetA_acyltransf"/>
    <property type="match status" value="1"/>
</dbReference>
<dbReference type="KEGG" id="oat:OAN307_c25280"/>
<gene>
    <name evidence="6" type="primary">metA</name>
    <name evidence="5" type="synonym">metAA</name>
    <name evidence="6" type="ORF">OAN307_c25280</name>
</gene>
<feature type="binding site" evidence="5">
    <location>
        <position position="322"/>
    </location>
    <ligand>
        <name>substrate</name>
    </ligand>
</feature>
<dbReference type="GO" id="GO:0008899">
    <property type="term" value="F:homoserine O-succinyltransferase activity"/>
    <property type="evidence" value="ECO:0007669"/>
    <property type="project" value="UniProtKB-UniRule"/>
</dbReference>
<comment type="function">
    <text evidence="5">Transfers an acetyl group from acetyl-CoA to L-homoserine, forming acetyl-L-homoserine.</text>
</comment>
<dbReference type="Pfam" id="PF04204">
    <property type="entry name" value="HTS"/>
    <property type="match status" value="1"/>
</dbReference>
<dbReference type="EMBL" id="CP003740">
    <property type="protein sequence ID" value="AGI68132.1"/>
    <property type="molecule type" value="Genomic_DNA"/>
</dbReference>
<dbReference type="UniPathway" id="UPA00051">
    <property type="reaction ID" value="UER00074"/>
</dbReference>
<dbReference type="Gene3D" id="3.40.50.880">
    <property type="match status" value="1"/>
</dbReference>
<keyword evidence="4 5" id="KW-0012">Acyltransferase</keyword>
<dbReference type="STRING" id="391626.OAN307_c25280"/>
<dbReference type="GO" id="GO:0005737">
    <property type="term" value="C:cytoplasm"/>
    <property type="evidence" value="ECO:0007669"/>
    <property type="project" value="UniProtKB-SubCell"/>
</dbReference>
<feature type="binding site" evidence="5">
    <location>
        <position position="237"/>
    </location>
    <ligand>
        <name>substrate</name>
    </ligand>
</feature>
<dbReference type="InterPro" id="IPR029062">
    <property type="entry name" value="Class_I_gatase-like"/>
</dbReference>
<evidence type="ECO:0000256" key="4">
    <source>
        <dbReference type="ARBA" id="ARBA00023315"/>
    </source>
</evidence>
<evidence type="ECO:0000313" key="7">
    <source>
        <dbReference type="Proteomes" id="UP000005307"/>
    </source>
</evidence>
<keyword evidence="1 5" id="KW-0963">Cytoplasm</keyword>
<feature type="site" description="Important for acyl-CoA specificity" evidence="5">
    <location>
        <position position="185"/>
    </location>
</feature>
<organism evidence="6 7">
    <name type="scientific">Octadecabacter antarcticus 307</name>
    <dbReference type="NCBI Taxonomy" id="391626"/>
    <lineage>
        <taxon>Bacteria</taxon>
        <taxon>Pseudomonadati</taxon>
        <taxon>Pseudomonadota</taxon>
        <taxon>Alphaproteobacteria</taxon>
        <taxon>Rhodobacterales</taxon>
        <taxon>Roseobacteraceae</taxon>
        <taxon>Octadecabacter</taxon>
    </lineage>
</organism>
<dbReference type="PANTHER" id="PTHR20919">
    <property type="entry name" value="HOMOSERINE O-SUCCINYLTRANSFERASE"/>
    <property type="match status" value="1"/>
</dbReference>
<feature type="binding site" evidence="5">
    <location>
        <position position="266"/>
    </location>
    <ligand>
        <name>substrate</name>
    </ligand>
</feature>
<dbReference type="SUPFAM" id="SSF52317">
    <property type="entry name" value="Class I glutamine amidotransferase-like"/>
    <property type="match status" value="1"/>
</dbReference>
<dbReference type="NCBIfam" id="TIGR01001">
    <property type="entry name" value="metA"/>
    <property type="match status" value="1"/>
</dbReference>
<evidence type="ECO:0000256" key="2">
    <source>
        <dbReference type="ARBA" id="ARBA00022605"/>
    </source>
</evidence>
<proteinExistence type="inferred from homology"/>
<dbReference type="GO" id="GO:0019281">
    <property type="term" value="P:L-methionine biosynthetic process from homoserine via O-succinyl-L-homoserine and cystathionine"/>
    <property type="evidence" value="ECO:0007669"/>
    <property type="project" value="InterPro"/>
</dbReference>
<dbReference type="HOGENOM" id="CLU_057851_0_1_5"/>
<accession>M9R7C9</accession>
<keyword evidence="5" id="KW-0486">Methionine biosynthesis</keyword>
<evidence type="ECO:0000313" key="6">
    <source>
        <dbReference type="EMBL" id="AGI68132.1"/>
    </source>
</evidence>
<sequence length="399" mass="45614">MLIQIHSFVGSLRARWRIANPATKPWQIIGASPCRRLTWHLFATKPTLWPSSRKALQCATSPPTCLPSQHRTNHMPIRLPRSLPAFDVLSREGVMVMGQTAADQQDIRPMRIGILNLMPKKIQTENQFARLIGATPLQIELTLIRMSEHEARNTAANHMEEFYRTFQEVKDQKFDGLIITGAPIEHLDFEDVTYWDELCEVMDWTQTNVHSTFGVCWGGMAMINHFHGVKKHLLSEKLFGCYRHMNFAPQSPYLRGFSDEMSMPVSRWTEMMCDEIDAAGLTTLLHSDEVGPALVQDPDHRALYVFNHFEYDSDTLNQEYLRDLASNQIAGADIQLPVNYFPNDDPTKTPLNRWRSHAHLLYGNWISEIYLTTPYDIDQIGLSSTDLRAASDANPDTTE</sequence>
<feature type="active site" description="Acyl-thioester intermediate" evidence="5">
    <location>
        <position position="216"/>
    </location>
</feature>
<dbReference type="CDD" id="cd03131">
    <property type="entry name" value="GATase1_HTS"/>
    <property type="match status" value="1"/>
</dbReference>
<comment type="catalytic activity">
    <reaction evidence="5">
        <text>L-homoserine + acetyl-CoA = O-acetyl-L-homoserine + CoA</text>
        <dbReference type="Rhea" id="RHEA:13701"/>
        <dbReference type="ChEBI" id="CHEBI:57287"/>
        <dbReference type="ChEBI" id="CHEBI:57288"/>
        <dbReference type="ChEBI" id="CHEBI:57476"/>
        <dbReference type="ChEBI" id="CHEBI:57716"/>
        <dbReference type="EC" id="2.3.1.31"/>
    </reaction>
</comment>
<evidence type="ECO:0000256" key="3">
    <source>
        <dbReference type="ARBA" id="ARBA00022679"/>
    </source>
</evidence>
<feature type="active site" evidence="5">
    <location>
        <position position="310"/>
    </location>
</feature>
<dbReference type="EC" id="2.3.1.31" evidence="5"/>
<keyword evidence="2 5" id="KW-0028">Amino-acid biosynthesis</keyword>
<comment type="pathway">
    <text evidence="5">Amino-acid biosynthesis; L-methionine biosynthesis via de novo pathway; O-acetyl-L-homoserine from L-homoserine: step 1/1.</text>
</comment>
<dbReference type="eggNOG" id="COG1897">
    <property type="taxonomic scope" value="Bacteria"/>
</dbReference>
<dbReference type="PANTHER" id="PTHR20919:SF0">
    <property type="entry name" value="HOMOSERINE O-SUCCINYLTRANSFERASE"/>
    <property type="match status" value="1"/>
</dbReference>